<evidence type="ECO:0000256" key="1">
    <source>
        <dbReference type="SAM" id="MobiDB-lite"/>
    </source>
</evidence>
<comment type="caution">
    <text evidence="2">The sequence shown here is derived from an EMBL/GenBank/DDBJ whole genome shotgun (WGS) entry which is preliminary data.</text>
</comment>
<evidence type="ECO:0000313" key="2">
    <source>
        <dbReference type="EMBL" id="EMG37139.1"/>
    </source>
</evidence>
<gene>
    <name evidence="2" type="ORF">PCS_01975</name>
</gene>
<dbReference type="Proteomes" id="UP000011922">
    <property type="component" value="Unassembled WGS sequence"/>
</dbReference>
<reference evidence="2 3" key="1">
    <citation type="journal article" date="2013" name="Genome Announc.">
        <title>Draft Genome Sequence for Desulfovibrio africanus Strain PCS.</title>
        <authorList>
            <person name="Brown S.D."/>
            <person name="Utturkar S.M."/>
            <person name="Arkin A.P."/>
            <person name="Deutschbauer A.M."/>
            <person name="Elias D.A."/>
            <person name="Hazen T.C."/>
            <person name="Chakraborty R."/>
        </authorList>
    </citation>
    <scope>NUCLEOTIDE SEQUENCE [LARGE SCALE GENOMIC DNA]</scope>
    <source>
        <strain evidence="2 3">PCS</strain>
    </source>
</reference>
<name>M5PSP5_DESAF</name>
<dbReference type="AlphaFoldDB" id="M5PSP5"/>
<protein>
    <submittedName>
        <fullName evidence="2">Uncharacterized protein</fullName>
    </submittedName>
</protein>
<feature type="region of interest" description="Disordered" evidence="1">
    <location>
        <begin position="42"/>
        <end position="63"/>
    </location>
</feature>
<sequence>MSRRNPIMKDPGAKLICLECVRCFKLESCPLAHSLESYPNCPKDRGPYRSGGIPNNYRIGNKK</sequence>
<proteinExistence type="predicted"/>
<accession>M5PSP5</accession>
<dbReference type="EMBL" id="AOSV01000020">
    <property type="protein sequence ID" value="EMG37139.1"/>
    <property type="molecule type" value="Genomic_DNA"/>
</dbReference>
<organism evidence="2 3">
    <name type="scientific">Desulfocurvibacter africanus PCS</name>
    <dbReference type="NCBI Taxonomy" id="1262666"/>
    <lineage>
        <taxon>Bacteria</taxon>
        <taxon>Pseudomonadati</taxon>
        <taxon>Thermodesulfobacteriota</taxon>
        <taxon>Desulfovibrionia</taxon>
        <taxon>Desulfovibrionales</taxon>
        <taxon>Desulfovibrionaceae</taxon>
        <taxon>Desulfocurvibacter</taxon>
    </lineage>
</organism>
<evidence type="ECO:0000313" key="3">
    <source>
        <dbReference type="Proteomes" id="UP000011922"/>
    </source>
</evidence>